<proteinExistence type="inferred from homology"/>
<dbReference type="SUPFAM" id="SSF53448">
    <property type="entry name" value="Nucleotide-diphospho-sugar transferases"/>
    <property type="match status" value="1"/>
</dbReference>
<accession>A0A970B6B9</accession>
<dbReference type="FunFam" id="3.90.550.10:FF:000011">
    <property type="entry name" value="3-deoxy-manno-octulosonate cytidylyltransferase"/>
    <property type="match status" value="1"/>
</dbReference>
<keyword evidence="3 5" id="KW-0548">Nucleotidyltransferase</keyword>
<evidence type="ECO:0000256" key="2">
    <source>
        <dbReference type="ARBA" id="ARBA00022679"/>
    </source>
</evidence>
<dbReference type="PANTHER" id="PTHR42866">
    <property type="entry name" value="3-DEOXY-MANNO-OCTULOSONATE CYTIDYLYLTRANSFERASE"/>
    <property type="match status" value="1"/>
</dbReference>
<dbReference type="GO" id="GO:0016020">
    <property type="term" value="C:membrane"/>
    <property type="evidence" value="ECO:0007669"/>
    <property type="project" value="UniProtKB-SubCell"/>
</dbReference>
<comment type="subcellular location">
    <subcellularLocation>
        <location evidence="5">Cytoplasm</location>
    </subcellularLocation>
    <subcellularLocation>
        <location evidence="1">Membrane</location>
    </subcellularLocation>
</comment>
<dbReference type="Proteomes" id="UP000653472">
    <property type="component" value="Unassembled WGS sequence"/>
</dbReference>
<dbReference type="NCBIfam" id="NF003952">
    <property type="entry name" value="PRK05450.1-5"/>
    <property type="match status" value="1"/>
</dbReference>
<keyword evidence="5" id="KW-0963">Cytoplasm</keyword>
<dbReference type="GO" id="GO:0009103">
    <property type="term" value="P:lipopolysaccharide biosynthetic process"/>
    <property type="evidence" value="ECO:0007669"/>
    <property type="project" value="UniProtKB-UniRule"/>
</dbReference>
<comment type="pathway">
    <text evidence="5">Nucleotide-sugar biosynthesis; CMP-3-deoxy-D-manno-octulosonate biosynthesis; CMP-3-deoxy-D-manno-octulosonate from 3-deoxy-D-manno-octulosonate and CTP: step 1/1.</text>
</comment>
<protein>
    <recommendedName>
        <fullName evidence="5">3-deoxy-manno-octulosonate cytidylyltransferase</fullName>
        <ecNumber evidence="5">2.7.7.38</ecNumber>
    </recommendedName>
    <alternativeName>
        <fullName evidence="5">CMP-2-keto-3-deoxyoctulosonic acid synthase</fullName>
        <shortName evidence="5">CKS</shortName>
        <shortName evidence="5">CMP-KDO synthase</shortName>
    </alternativeName>
</protein>
<keyword evidence="2 5" id="KW-0808">Transferase</keyword>
<evidence type="ECO:0000256" key="5">
    <source>
        <dbReference type="HAMAP-Rule" id="MF_00057"/>
    </source>
</evidence>
<comment type="function">
    <text evidence="5">Activates KDO (a required 8-carbon sugar) for incorporation into bacterial lipopolysaccharide in Gram-negative bacteria.</text>
</comment>
<dbReference type="NCBIfam" id="NF009905">
    <property type="entry name" value="PRK13368.1"/>
    <property type="match status" value="1"/>
</dbReference>
<dbReference type="RefSeq" id="WP_168147731.1">
    <property type="nucleotide sequence ID" value="NZ_JAAVXB010000004.1"/>
</dbReference>
<dbReference type="InterPro" id="IPR004528">
    <property type="entry name" value="KdsB"/>
</dbReference>
<dbReference type="EC" id="2.7.7.38" evidence="5"/>
<gene>
    <name evidence="5 6" type="primary">kdsB</name>
    <name evidence="6" type="ORF">G7Y82_09095</name>
</gene>
<dbReference type="GO" id="GO:0008690">
    <property type="term" value="F:3-deoxy-manno-octulosonate cytidylyltransferase activity"/>
    <property type="evidence" value="ECO:0007669"/>
    <property type="project" value="UniProtKB-UniRule"/>
</dbReference>
<dbReference type="NCBIfam" id="TIGR00466">
    <property type="entry name" value="kdsB"/>
    <property type="match status" value="1"/>
</dbReference>
<comment type="caution">
    <text evidence="6">The sequence shown here is derived from an EMBL/GenBank/DDBJ whole genome shotgun (WGS) entry which is preliminary data.</text>
</comment>
<reference evidence="6" key="1">
    <citation type="submission" date="2020-03" db="EMBL/GenBank/DDBJ databases">
        <title>Solimonas marina sp. nov., isolated from deep seawater of the Pacific Ocean.</title>
        <authorList>
            <person name="Liu X."/>
            <person name="Lai Q."/>
            <person name="Sun F."/>
            <person name="Gai Y."/>
            <person name="Li G."/>
            <person name="Shao Z."/>
        </authorList>
    </citation>
    <scope>NUCLEOTIDE SEQUENCE</scope>
    <source>
        <strain evidence="6">C16B3</strain>
    </source>
</reference>
<keyword evidence="4 5" id="KW-0448">Lipopolysaccharide biosynthesis</keyword>
<dbReference type="AlphaFoldDB" id="A0A970B6B9"/>
<comment type="similarity">
    <text evidence="5">Belongs to the KdsB family.</text>
</comment>
<dbReference type="Gene3D" id="3.90.550.10">
    <property type="entry name" value="Spore Coat Polysaccharide Biosynthesis Protein SpsA, Chain A"/>
    <property type="match status" value="1"/>
</dbReference>
<name>A0A970B6B9_9GAMM</name>
<evidence type="ECO:0000313" key="7">
    <source>
        <dbReference type="Proteomes" id="UP000653472"/>
    </source>
</evidence>
<evidence type="ECO:0000256" key="3">
    <source>
        <dbReference type="ARBA" id="ARBA00022695"/>
    </source>
</evidence>
<keyword evidence="7" id="KW-1185">Reference proteome</keyword>
<sequence length="261" mass="28615">MSDEPAVVAEPFKVVIPARLGSTRLPRKVLREIAGKPVVQHVWEAARKAGADEVIVATDSDEVRVACEAFGADVRLTAPTHNSGTDRANEIARQAGWDASTIVVNLQGDEPMMPPALVAQAAQLLADDPQAHIASLCHPLQSVDEWLNPNVVKLVMDRRGYAMYFSRAPIPWRREGASREQPRLPSGLAFRHIGLYAYRVAALTEFSELSPAPLEDCEALEQLRALTHGFRIRMGITETPPPRGIDTEEDLQAVERLFSAG</sequence>
<dbReference type="PANTHER" id="PTHR42866:SF2">
    <property type="entry name" value="3-DEOXY-MANNO-OCTULOSONATE CYTIDYLYLTRANSFERASE, MITOCHONDRIAL"/>
    <property type="match status" value="1"/>
</dbReference>
<evidence type="ECO:0000313" key="6">
    <source>
        <dbReference type="EMBL" id="NKF22475.1"/>
    </source>
</evidence>
<dbReference type="GO" id="GO:0005829">
    <property type="term" value="C:cytosol"/>
    <property type="evidence" value="ECO:0007669"/>
    <property type="project" value="TreeGrafter"/>
</dbReference>
<dbReference type="InterPro" id="IPR029044">
    <property type="entry name" value="Nucleotide-diphossugar_trans"/>
</dbReference>
<evidence type="ECO:0000256" key="4">
    <source>
        <dbReference type="ARBA" id="ARBA00022985"/>
    </source>
</evidence>
<evidence type="ECO:0000256" key="1">
    <source>
        <dbReference type="ARBA" id="ARBA00004370"/>
    </source>
</evidence>
<dbReference type="CDD" id="cd02517">
    <property type="entry name" value="CMP-KDO-Synthetase"/>
    <property type="match status" value="1"/>
</dbReference>
<dbReference type="InterPro" id="IPR003329">
    <property type="entry name" value="Cytidylyl_trans"/>
</dbReference>
<dbReference type="Pfam" id="PF02348">
    <property type="entry name" value="CTP_transf_3"/>
    <property type="match status" value="1"/>
</dbReference>
<dbReference type="GO" id="GO:0033468">
    <property type="term" value="P:CMP-keto-3-deoxy-D-manno-octulosonic acid biosynthetic process"/>
    <property type="evidence" value="ECO:0007669"/>
    <property type="project" value="UniProtKB-UniRule"/>
</dbReference>
<dbReference type="HAMAP" id="MF_00057">
    <property type="entry name" value="KdsB"/>
    <property type="match status" value="1"/>
</dbReference>
<dbReference type="EMBL" id="JAAVXB010000004">
    <property type="protein sequence ID" value="NKF22475.1"/>
    <property type="molecule type" value="Genomic_DNA"/>
</dbReference>
<organism evidence="6 7">
    <name type="scientific">Solimonas marina</name>
    <dbReference type="NCBI Taxonomy" id="2714601"/>
    <lineage>
        <taxon>Bacteria</taxon>
        <taxon>Pseudomonadati</taxon>
        <taxon>Pseudomonadota</taxon>
        <taxon>Gammaproteobacteria</taxon>
        <taxon>Nevskiales</taxon>
        <taxon>Nevskiaceae</taxon>
        <taxon>Solimonas</taxon>
    </lineage>
</organism>
<comment type="catalytic activity">
    <reaction evidence="5">
        <text>3-deoxy-alpha-D-manno-oct-2-ulosonate + CTP = CMP-3-deoxy-beta-D-manno-octulosonate + diphosphate</text>
        <dbReference type="Rhea" id="RHEA:23448"/>
        <dbReference type="ChEBI" id="CHEBI:33019"/>
        <dbReference type="ChEBI" id="CHEBI:37563"/>
        <dbReference type="ChEBI" id="CHEBI:85986"/>
        <dbReference type="ChEBI" id="CHEBI:85987"/>
        <dbReference type="EC" id="2.7.7.38"/>
    </reaction>
</comment>